<accession>A0A6A6EE74</accession>
<dbReference type="PANTHER" id="PTHR47785:SF1">
    <property type="entry name" value="TRANSCRIPTION FACTOR, PUTATIVE (AFU_ORTHOLOGUE AFUA_5G14530)-RELATED"/>
    <property type="match status" value="1"/>
</dbReference>
<dbReference type="PROSITE" id="PS50048">
    <property type="entry name" value="ZN2_CY6_FUNGAL_2"/>
    <property type="match status" value="1"/>
</dbReference>
<gene>
    <name evidence="5" type="ORF">K469DRAFT_748133</name>
</gene>
<dbReference type="Pfam" id="PF00172">
    <property type="entry name" value="Zn_clus"/>
    <property type="match status" value="1"/>
</dbReference>
<dbReference type="Pfam" id="PF04082">
    <property type="entry name" value="Fungal_trans"/>
    <property type="match status" value="1"/>
</dbReference>
<reference evidence="5" key="1">
    <citation type="journal article" date="2020" name="Stud. Mycol.">
        <title>101 Dothideomycetes genomes: a test case for predicting lifestyles and emergence of pathogens.</title>
        <authorList>
            <person name="Haridas S."/>
            <person name="Albert R."/>
            <person name="Binder M."/>
            <person name="Bloem J."/>
            <person name="Labutti K."/>
            <person name="Salamov A."/>
            <person name="Andreopoulos B."/>
            <person name="Baker S."/>
            <person name="Barry K."/>
            <person name="Bills G."/>
            <person name="Bluhm B."/>
            <person name="Cannon C."/>
            <person name="Castanera R."/>
            <person name="Culley D."/>
            <person name="Daum C."/>
            <person name="Ezra D."/>
            <person name="Gonzalez J."/>
            <person name="Henrissat B."/>
            <person name="Kuo A."/>
            <person name="Liang C."/>
            <person name="Lipzen A."/>
            <person name="Lutzoni F."/>
            <person name="Magnuson J."/>
            <person name="Mondo S."/>
            <person name="Nolan M."/>
            <person name="Ohm R."/>
            <person name="Pangilinan J."/>
            <person name="Park H.-J."/>
            <person name="Ramirez L."/>
            <person name="Alfaro M."/>
            <person name="Sun H."/>
            <person name="Tritt A."/>
            <person name="Yoshinaga Y."/>
            <person name="Zwiers L.-H."/>
            <person name="Turgeon B."/>
            <person name="Goodwin S."/>
            <person name="Spatafora J."/>
            <person name="Crous P."/>
            <person name="Grigoriev I."/>
        </authorList>
    </citation>
    <scope>NUCLEOTIDE SEQUENCE</scope>
    <source>
        <strain evidence="5">CBS 207.26</strain>
    </source>
</reference>
<dbReference type="InterPro" id="IPR053181">
    <property type="entry name" value="EcdB-like_regulator"/>
</dbReference>
<dbReference type="SUPFAM" id="SSF57701">
    <property type="entry name" value="Zn2/Cys6 DNA-binding domain"/>
    <property type="match status" value="1"/>
</dbReference>
<dbReference type="GO" id="GO:0006351">
    <property type="term" value="P:DNA-templated transcription"/>
    <property type="evidence" value="ECO:0007669"/>
    <property type="project" value="InterPro"/>
</dbReference>
<dbReference type="PANTHER" id="PTHR47785">
    <property type="entry name" value="ZN(II)2CYS6 TRANSCRIPTION FACTOR (EUROFUNG)-RELATED-RELATED"/>
    <property type="match status" value="1"/>
</dbReference>
<dbReference type="OrthoDB" id="4685598at2759"/>
<sequence>MPQLTVEIGQILTTIEEIMATKRPQPNGYSPDRGQNPVRYISNPYDYPRKRASVACEVCRVRKARCDSGKPGCGSCTKLGVVCSYATARNSRPEQDTAGLFLNKLDTRLDQLEAKLDRSLNPKPAAVPFPHLTFLAPASTPQHSYTNPSTPPSGPAPTPLLGYDRIGLGLEPFARLAGHEISPLLEPLQFDESEAFLEREIAQGKLLYQAGDPGTLDLSRLCGRLLQSFAKNVLTWFPLFDKDSFSKLAARSYTHVFDQSDLEMCLVFLMLSLGALSKAGSLRSDDPHEFPGLNYFLAACRTLNRDATLGYSLLEIQCHVLISLYLLLCLRPLQASHAISLASKSVLTLLNFRSRLNVDAQLRECCYRAYWACFIIEYELKNYVVYRSTPLVLAHEVIPLPHGHHNEPSMLWFLAAISMRRLYTYALENTWNAPQVVYEPKVIEVLRQQISTWYDSLPPSIKFPRDTTVILDPQKAFLRTQYFALRWVITWPAVVHIVTKGPDDEKEHADLLTFSSEFIHYAIAHVLSSESLVQERQPLLFVCLASMWCAATLLAILHRAPVLEPIQNSGAPAAILKCHAMLSTWAANLGVASIVRRLEEQMIRQGLWTTQDPATACSARTAAVAS</sequence>
<organism evidence="5 6">
    <name type="scientific">Zopfia rhizophila CBS 207.26</name>
    <dbReference type="NCBI Taxonomy" id="1314779"/>
    <lineage>
        <taxon>Eukaryota</taxon>
        <taxon>Fungi</taxon>
        <taxon>Dikarya</taxon>
        <taxon>Ascomycota</taxon>
        <taxon>Pezizomycotina</taxon>
        <taxon>Dothideomycetes</taxon>
        <taxon>Dothideomycetes incertae sedis</taxon>
        <taxon>Zopfiaceae</taxon>
        <taxon>Zopfia</taxon>
    </lineage>
</organism>
<keyword evidence="1" id="KW-0479">Metal-binding</keyword>
<evidence type="ECO:0000259" key="4">
    <source>
        <dbReference type="PROSITE" id="PS50048"/>
    </source>
</evidence>
<dbReference type="EMBL" id="ML994622">
    <property type="protein sequence ID" value="KAF2188898.1"/>
    <property type="molecule type" value="Genomic_DNA"/>
</dbReference>
<dbReference type="GO" id="GO:0003677">
    <property type="term" value="F:DNA binding"/>
    <property type="evidence" value="ECO:0007669"/>
    <property type="project" value="InterPro"/>
</dbReference>
<dbReference type="GO" id="GO:0008270">
    <property type="term" value="F:zinc ion binding"/>
    <property type="evidence" value="ECO:0007669"/>
    <property type="project" value="InterPro"/>
</dbReference>
<evidence type="ECO:0000256" key="1">
    <source>
        <dbReference type="ARBA" id="ARBA00022723"/>
    </source>
</evidence>
<name>A0A6A6EE74_9PEZI</name>
<evidence type="ECO:0000313" key="5">
    <source>
        <dbReference type="EMBL" id="KAF2188898.1"/>
    </source>
</evidence>
<dbReference type="InterPro" id="IPR001138">
    <property type="entry name" value="Zn2Cys6_DnaBD"/>
</dbReference>
<proteinExistence type="predicted"/>
<feature type="domain" description="Zn(2)-C6 fungal-type" evidence="4">
    <location>
        <begin position="55"/>
        <end position="85"/>
    </location>
</feature>
<dbReference type="CDD" id="cd12148">
    <property type="entry name" value="fungal_TF_MHR"/>
    <property type="match status" value="1"/>
</dbReference>
<protein>
    <recommendedName>
        <fullName evidence="4">Zn(2)-C6 fungal-type domain-containing protein</fullName>
    </recommendedName>
</protein>
<dbReference type="PROSITE" id="PS00463">
    <property type="entry name" value="ZN2_CY6_FUNGAL_1"/>
    <property type="match status" value="1"/>
</dbReference>
<evidence type="ECO:0000256" key="3">
    <source>
        <dbReference type="SAM" id="MobiDB-lite"/>
    </source>
</evidence>
<dbReference type="SMART" id="SM00066">
    <property type="entry name" value="GAL4"/>
    <property type="match status" value="1"/>
</dbReference>
<dbReference type="Gene3D" id="4.10.240.10">
    <property type="entry name" value="Zn(2)-C6 fungal-type DNA-binding domain"/>
    <property type="match status" value="1"/>
</dbReference>
<dbReference type="Proteomes" id="UP000800200">
    <property type="component" value="Unassembled WGS sequence"/>
</dbReference>
<dbReference type="InterPro" id="IPR007219">
    <property type="entry name" value="XnlR_reg_dom"/>
</dbReference>
<dbReference type="GO" id="GO:0000981">
    <property type="term" value="F:DNA-binding transcription factor activity, RNA polymerase II-specific"/>
    <property type="evidence" value="ECO:0007669"/>
    <property type="project" value="InterPro"/>
</dbReference>
<dbReference type="AlphaFoldDB" id="A0A6A6EE74"/>
<dbReference type="CDD" id="cd00067">
    <property type="entry name" value="GAL4"/>
    <property type="match status" value="1"/>
</dbReference>
<evidence type="ECO:0000256" key="2">
    <source>
        <dbReference type="ARBA" id="ARBA00023242"/>
    </source>
</evidence>
<evidence type="ECO:0000313" key="6">
    <source>
        <dbReference type="Proteomes" id="UP000800200"/>
    </source>
</evidence>
<dbReference type="InterPro" id="IPR036864">
    <property type="entry name" value="Zn2-C6_fun-type_DNA-bd_sf"/>
</dbReference>
<keyword evidence="6" id="KW-1185">Reference proteome</keyword>
<keyword evidence="2" id="KW-0539">Nucleus</keyword>
<feature type="region of interest" description="Disordered" evidence="3">
    <location>
        <begin position="22"/>
        <end position="43"/>
    </location>
</feature>